<feature type="compositionally biased region" description="Low complexity" evidence="2">
    <location>
        <begin position="84"/>
        <end position="101"/>
    </location>
</feature>
<dbReference type="SUPFAM" id="SSF48452">
    <property type="entry name" value="TPR-like"/>
    <property type="match status" value="1"/>
</dbReference>
<feature type="non-terminal residue" evidence="3">
    <location>
        <position position="1"/>
    </location>
</feature>
<reference evidence="3 4" key="1">
    <citation type="submission" date="2020-02" db="EMBL/GenBank/DDBJ databases">
        <title>Draft genome sequence of Haematococcus lacustris strain NIES-144.</title>
        <authorList>
            <person name="Morimoto D."/>
            <person name="Nakagawa S."/>
            <person name="Yoshida T."/>
            <person name="Sawayama S."/>
        </authorList>
    </citation>
    <scope>NUCLEOTIDE SEQUENCE [LARGE SCALE GENOMIC DNA]</scope>
    <source>
        <strain evidence="3 4">NIES-144</strain>
    </source>
</reference>
<evidence type="ECO:0000256" key="1">
    <source>
        <dbReference type="PROSITE-ProRule" id="PRU00339"/>
    </source>
</evidence>
<dbReference type="EMBL" id="BLLF01002532">
    <property type="protein sequence ID" value="GFH24419.1"/>
    <property type="molecule type" value="Genomic_DNA"/>
</dbReference>
<feature type="region of interest" description="Disordered" evidence="2">
    <location>
        <begin position="64"/>
        <end position="127"/>
    </location>
</feature>
<dbReference type="InterPro" id="IPR039190">
    <property type="entry name" value="TTC14"/>
</dbReference>
<feature type="repeat" description="TPR" evidence="1">
    <location>
        <begin position="20"/>
        <end position="53"/>
    </location>
</feature>
<dbReference type="InterPro" id="IPR011990">
    <property type="entry name" value="TPR-like_helical_dom_sf"/>
</dbReference>
<accession>A0A699ZXQ1</accession>
<proteinExistence type="predicted"/>
<dbReference type="AlphaFoldDB" id="A0A699ZXQ1"/>
<name>A0A699ZXQ1_HAELA</name>
<evidence type="ECO:0000313" key="4">
    <source>
        <dbReference type="Proteomes" id="UP000485058"/>
    </source>
</evidence>
<keyword evidence="1" id="KW-0802">TPR repeat</keyword>
<keyword evidence="4" id="KW-1185">Reference proteome</keyword>
<protein>
    <submittedName>
        <fullName evidence="3">TPR_REGION domain-containing protein</fullName>
    </submittedName>
</protein>
<evidence type="ECO:0000256" key="2">
    <source>
        <dbReference type="SAM" id="MobiDB-lite"/>
    </source>
</evidence>
<sequence length="260" mass="27050">RWQEAHRCYDKALELQPDNADAHVARGAALAMESQLASAAHSFRLALAIDPDSRNAAAYLEQVQRKAEQEGLDLSHPTPHHPAPETATAAAGTQPAADSSEPAPPASPRRTGSQAGPSGGPLAAPDPWVWRAWGAAGQACKEGRGGGMEARAAPGVPSKGQELDTAQHGRAASPASSGSKGDGHSSLSEGEAELQDLGQAGMSSAVKEALAMVLAARRNQTAKQNSFNMEQHTLLAIAIGCLDPIRREWRNLTGHGNFSG</sequence>
<organism evidence="3 4">
    <name type="scientific">Haematococcus lacustris</name>
    <name type="common">Green alga</name>
    <name type="synonym">Haematococcus pluvialis</name>
    <dbReference type="NCBI Taxonomy" id="44745"/>
    <lineage>
        <taxon>Eukaryota</taxon>
        <taxon>Viridiplantae</taxon>
        <taxon>Chlorophyta</taxon>
        <taxon>core chlorophytes</taxon>
        <taxon>Chlorophyceae</taxon>
        <taxon>CS clade</taxon>
        <taxon>Chlamydomonadales</taxon>
        <taxon>Haematococcaceae</taxon>
        <taxon>Haematococcus</taxon>
    </lineage>
</organism>
<dbReference type="PANTHER" id="PTHR23184">
    <property type="entry name" value="TETRATRICOPEPTIDE REPEAT PROTEIN 14"/>
    <property type="match status" value="1"/>
</dbReference>
<feature type="region of interest" description="Disordered" evidence="2">
    <location>
        <begin position="139"/>
        <end position="190"/>
    </location>
</feature>
<dbReference type="Pfam" id="PF13414">
    <property type="entry name" value="TPR_11"/>
    <property type="match status" value="1"/>
</dbReference>
<dbReference type="Gene3D" id="1.25.40.10">
    <property type="entry name" value="Tetratricopeptide repeat domain"/>
    <property type="match status" value="1"/>
</dbReference>
<dbReference type="PROSITE" id="PS50005">
    <property type="entry name" value="TPR"/>
    <property type="match status" value="1"/>
</dbReference>
<dbReference type="InterPro" id="IPR019734">
    <property type="entry name" value="TPR_rpt"/>
</dbReference>
<feature type="non-terminal residue" evidence="3">
    <location>
        <position position="260"/>
    </location>
</feature>
<gene>
    <name evidence="3" type="ORF">HaLaN_22213</name>
</gene>
<comment type="caution">
    <text evidence="3">The sequence shown here is derived from an EMBL/GenBank/DDBJ whole genome shotgun (WGS) entry which is preliminary data.</text>
</comment>
<dbReference type="Proteomes" id="UP000485058">
    <property type="component" value="Unassembled WGS sequence"/>
</dbReference>
<dbReference type="PANTHER" id="PTHR23184:SF9">
    <property type="entry name" value="TETRATRICOPEPTIDE REPEAT PROTEIN 14"/>
    <property type="match status" value="1"/>
</dbReference>
<evidence type="ECO:0000313" key="3">
    <source>
        <dbReference type="EMBL" id="GFH24419.1"/>
    </source>
</evidence>